<keyword evidence="2" id="KW-1185">Reference proteome</keyword>
<organism evidence="1 2">
    <name type="scientific">Prorocentrum cordatum</name>
    <dbReference type="NCBI Taxonomy" id="2364126"/>
    <lineage>
        <taxon>Eukaryota</taxon>
        <taxon>Sar</taxon>
        <taxon>Alveolata</taxon>
        <taxon>Dinophyceae</taxon>
        <taxon>Prorocentrales</taxon>
        <taxon>Prorocentraceae</taxon>
        <taxon>Prorocentrum</taxon>
    </lineage>
</organism>
<sequence>MEHKLQAWRTIWTDPQASREDLCKGMQLLLQHARGHPISELEDDCIMRVVSRMAPNKARGVDVLSPIDIQRLPTEGQQQFGDVLREAERVGSRPVQLLLAVGATVPKPSGGDRVIGVFGPRTSVSFGTRRSEGPRLLERLCRGPS</sequence>
<dbReference type="EMBL" id="CAUYUJ010014441">
    <property type="protein sequence ID" value="CAK0841256.1"/>
    <property type="molecule type" value="Genomic_DNA"/>
</dbReference>
<name>A0ABN9T838_9DINO</name>
<proteinExistence type="predicted"/>
<evidence type="ECO:0000313" key="2">
    <source>
        <dbReference type="Proteomes" id="UP001189429"/>
    </source>
</evidence>
<comment type="caution">
    <text evidence="1">The sequence shown here is derived from an EMBL/GenBank/DDBJ whole genome shotgun (WGS) entry which is preliminary data.</text>
</comment>
<evidence type="ECO:0000313" key="1">
    <source>
        <dbReference type="EMBL" id="CAK0841256.1"/>
    </source>
</evidence>
<dbReference type="Proteomes" id="UP001189429">
    <property type="component" value="Unassembled WGS sequence"/>
</dbReference>
<protein>
    <submittedName>
        <fullName evidence="1">Uncharacterized protein</fullName>
    </submittedName>
</protein>
<reference evidence="1" key="1">
    <citation type="submission" date="2023-10" db="EMBL/GenBank/DDBJ databases">
        <authorList>
            <person name="Chen Y."/>
            <person name="Shah S."/>
            <person name="Dougan E. K."/>
            <person name="Thang M."/>
            <person name="Chan C."/>
        </authorList>
    </citation>
    <scope>NUCLEOTIDE SEQUENCE [LARGE SCALE GENOMIC DNA]</scope>
</reference>
<gene>
    <name evidence="1" type="ORF">PCOR1329_LOCUS36514</name>
</gene>
<accession>A0ABN9T838</accession>